<dbReference type="NCBIfam" id="TIGR01451">
    <property type="entry name" value="B_ant_repeat"/>
    <property type="match status" value="2"/>
</dbReference>
<dbReference type="InterPro" id="IPR047589">
    <property type="entry name" value="DUF11_rpt"/>
</dbReference>
<reference evidence="2 3" key="1">
    <citation type="submission" date="2017-09" db="EMBL/GenBank/DDBJ databases">
        <title>The diverse metabolic capabilities of V. boronicumulans make it an excellent choice for continued studies on novel biodegradation.</title>
        <authorList>
            <person name="Sun S."/>
        </authorList>
    </citation>
    <scope>NUCLEOTIDE SEQUENCE [LARGE SCALE GENOMIC DNA]</scope>
    <source>
        <strain evidence="2 3">J1</strain>
    </source>
</reference>
<dbReference type="AlphaFoldDB" id="A0A250DTX9"/>
<name>A0A250DTX9_9BURK</name>
<evidence type="ECO:0000313" key="2">
    <source>
        <dbReference type="EMBL" id="ATA57816.1"/>
    </source>
</evidence>
<evidence type="ECO:0000256" key="1">
    <source>
        <dbReference type="SAM" id="SignalP"/>
    </source>
</evidence>
<dbReference type="KEGG" id="vbo:CKY39_18935"/>
<sequence>MIPTQPTQRVSGCKPCAPWAGAAALTLGFLFGSSAAFAASPPANTVIGNQASASYSDAAGTTQVATSNLVQTTVLQVGSFTLDSVNQVTTTIVNTKSGAAGATIYAPHVLTNTGNGVDTFALTVKADAGKFSRVEVFADADGNGLPDSTTALCSAAGTDVCTVTPAQSVPGNNGAFRFVVAYTIPGSATGAGNFDAATITATPGTPGLYIAPNTSAADKDEVKLATDAVFNVTKSMGAPSVAAPGNGVWPAAPTSGPRSSAACTATSWTAGLASNANCQYSVYTLTFNNTGGAPGKFALSDVLPAGLTYVTGSAVWSGASGTALGDGAGGDPSGIDFQATGNTLNAVVASLNPNVTQTLSFVVLVNSTAAVGTSTTTNVARYNPANAPAGVTAALIGTVGSTSNPSAYTVLARFGIVVGSNPSTAATALDATPGTPNPAGQDLTTRQLAVAGSSIRFPQTVFNTGGASDAVNLSISASTFPGGTSFQFFAADTGAPLLDTNGDGVPDTGPIPAGASFNIVTQVQLPPATVGGAYVATVLGRSVGDNTKIDATEDRLERVIDTLVDLTNTKLGTGTGGVANGDLGAGPSPLPTQVHDTGAGTGTIFTLWVKNHDVVDATYNLAASQTTGFPGTLPAGWTVKFVAFGGTCASPAISNLAVIAGGQQAVEACVTPPSSQAAVSALKIYFKVQSTAVASTGGIASDVKTDAVTVTSTALQLGASLTPNNNGQVAPGGTVVYAHTLTNIGAQSCGAYTLTAKVPAADEAQGWTTTVYLDVNGDGQIDAGDTPVNGPLASLPARAEQKLLVRVFAPGGVSAGVSNTTTVTATFTDPALNCGTPSATDITAVITGQIRVLKTQAPDANCDGVADVPGFAATSLQLKPGQCIVYQVVATNEGVVPVTNIAINDALPAYTVLSAKQPALQCEAPGIGGTTPPAFASTATAVSCGSAANTVAPGGKVTLTFAVQINP</sequence>
<dbReference type="RefSeq" id="WP_095747625.1">
    <property type="nucleotide sequence ID" value="NZ_CP023284.1"/>
</dbReference>
<gene>
    <name evidence="2" type="ORF">CKY39_18935</name>
</gene>
<keyword evidence="1" id="KW-0732">Signal</keyword>
<accession>A0A250DTX9</accession>
<organism evidence="2 3">
    <name type="scientific">Variovorax boronicumulans</name>
    <dbReference type="NCBI Taxonomy" id="436515"/>
    <lineage>
        <taxon>Bacteria</taxon>
        <taxon>Pseudomonadati</taxon>
        <taxon>Pseudomonadota</taxon>
        <taxon>Betaproteobacteria</taxon>
        <taxon>Burkholderiales</taxon>
        <taxon>Comamonadaceae</taxon>
        <taxon>Variovorax</taxon>
    </lineage>
</organism>
<proteinExistence type="predicted"/>
<feature type="chain" id="PRO_5011992853" description="DUF11 domain-containing protein" evidence="1">
    <location>
        <begin position="39"/>
        <end position="967"/>
    </location>
</feature>
<evidence type="ECO:0000313" key="3">
    <source>
        <dbReference type="Proteomes" id="UP000217154"/>
    </source>
</evidence>
<dbReference type="EMBL" id="CP023284">
    <property type="protein sequence ID" value="ATA57816.1"/>
    <property type="molecule type" value="Genomic_DNA"/>
</dbReference>
<feature type="signal peptide" evidence="1">
    <location>
        <begin position="1"/>
        <end position="38"/>
    </location>
</feature>
<evidence type="ECO:0008006" key="4">
    <source>
        <dbReference type="Google" id="ProtNLM"/>
    </source>
</evidence>
<protein>
    <recommendedName>
        <fullName evidence="4">DUF11 domain-containing protein</fullName>
    </recommendedName>
</protein>
<dbReference type="Proteomes" id="UP000217154">
    <property type="component" value="Chromosome"/>
</dbReference>